<dbReference type="Proteomes" id="UP000579523">
    <property type="component" value="Unassembled WGS sequence"/>
</dbReference>
<name>A0A7W7M0Y3_9ACTN</name>
<gene>
    <name evidence="1" type="ORF">FHS37_003401</name>
</gene>
<dbReference type="AlphaFoldDB" id="A0A7W7M0Y3"/>
<organism evidence="1 2">
    <name type="scientific">Streptomyces griseomycini</name>
    <dbReference type="NCBI Taxonomy" id="66895"/>
    <lineage>
        <taxon>Bacteria</taxon>
        <taxon>Bacillati</taxon>
        <taxon>Actinomycetota</taxon>
        <taxon>Actinomycetes</taxon>
        <taxon>Kitasatosporales</taxon>
        <taxon>Streptomycetaceae</taxon>
        <taxon>Streptomyces</taxon>
    </lineage>
</organism>
<dbReference type="RefSeq" id="WP_268254593.1">
    <property type="nucleotide sequence ID" value="NZ_BMTK01000014.1"/>
</dbReference>
<proteinExistence type="predicted"/>
<evidence type="ECO:0000313" key="1">
    <source>
        <dbReference type="EMBL" id="MBB4899341.1"/>
    </source>
</evidence>
<sequence>MSYGQDWHFRRLLEQLDIDYAVAVPKSQRIKSLAGTWRIE</sequence>
<reference evidence="1 2" key="1">
    <citation type="submission" date="2020-08" db="EMBL/GenBank/DDBJ databases">
        <title>Genomic Encyclopedia of Type Strains, Phase III (KMG-III): the genomes of soil and plant-associated and newly described type strains.</title>
        <authorList>
            <person name="Whitman W."/>
        </authorList>
    </citation>
    <scope>NUCLEOTIDE SEQUENCE [LARGE SCALE GENOMIC DNA]</scope>
    <source>
        <strain evidence="1 2">CECT 3273</strain>
    </source>
</reference>
<protein>
    <submittedName>
        <fullName evidence="1">Uncharacterized protein</fullName>
    </submittedName>
</protein>
<comment type="caution">
    <text evidence="1">The sequence shown here is derived from an EMBL/GenBank/DDBJ whole genome shotgun (WGS) entry which is preliminary data.</text>
</comment>
<accession>A0A7W7M0Y3</accession>
<keyword evidence="2" id="KW-1185">Reference proteome</keyword>
<dbReference type="EMBL" id="JACHJI010000005">
    <property type="protein sequence ID" value="MBB4899341.1"/>
    <property type="molecule type" value="Genomic_DNA"/>
</dbReference>
<evidence type="ECO:0000313" key="2">
    <source>
        <dbReference type="Proteomes" id="UP000579523"/>
    </source>
</evidence>